<dbReference type="Gene3D" id="3.40.140.10">
    <property type="entry name" value="Cytidine Deaminase, domain 2"/>
    <property type="match status" value="1"/>
</dbReference>
<organism evidence="4 5">
    <name type="scientific">SAR324 cluster bacterium</name>
    <dbReference type="NCBI Taxonomy" id="2024889"/>
    <lineage>
        <taxon>Bacteria</taxon>
        <taxon>Deltaproteobacteria</taxon>
        <taxon>SAR324 cluster</taxon>
    </lineage>
</organism>
<dbReference type="Pfam" id="PF00383">
    <property type="entry name" value="dCMP_cyt_deam_1"/>
    <property type="match status" value="1"/>
</dbReference>
<dbReference type="InterPro" id="IPR016193">
    <property type="entry name" value="Cytidine_deaminase-like"/>
</dbReference>
<evidence type="ECO:0000256" key="2">
    <source>
        <dbReference type="ARBA" id="ARBA00022833"/>
    </source>
</evidence>
<dbReference type="AlphaFoldDB" id="A0A2D6YIA3"/>
<protein>
    <submittedName>
        <fullName evidence="4">Riboflavin biosynthesis protein RibD</fullName>
    </submittedName>
</protein>
<dbReference type="SUPFAM" id="SSF53927">
    <property type="entry name" value="Cytidine deaminase-like"/>
    <property type="match status" value="1"/>
</dbReference>
<dbReference type="GO" id="GO:0008270">
    <property type="term" value="F:zinc ion binding"/>
    <property type="evidence" value="ECO:0007669"/>
    <property type="project" value="InterPro"/>
</dbReference>
<keyword evidence="1" id="KW-0479">Metal-binding</keyword>
<reference evidence="5" key="1">
    <citation type="submission" date="2017-09" db="EMBL/GenBank/DDBJ databases">
        <title>The Reconstruction of 2,631 Draft Metagenome-Assembled Genomes from the Global Oceans.</title>
        <authorList>
            <person name="Tully B.J."/>
            <person name="Graham E.D."/>
            <person name="Heidelberg J.F."/>
        </authorList>
    </citation>
    <scope>NUCLEOTIDE SEQUENCE [LARGE SCALE GENOMIC DNA]</scope>
</reference>
<dbReference type="PANTHER" id="PTHR11079">
    <property type="entry name" value="CYTOSINE DEAMINASE FAMILY MEMBER"/>
    <property type="match status" value="1"/>
</dbReference>
<dbReference type="EMBL" id="NZEX01000059">
    <property type="protein sequence ID" value="MAH62884.1"/>
    <property type="molecule type" value="Genomic_DNA"/>
</dbReference>
<sequence length="149" mass="16586">MQLPDEHWMRQAIQIGETVRGKTGDNPHVGCVLVEKNQLLVKGLTHPPGQHHAEAHAIHQAQELGLDFSKLILYCTLEPCAFVGRTPACAKTISEVGIRHVVVGIRDPHPRVNGAGILIMRNAGVEVKEGLCVDEIRESLQDWLRRFEH</sequence>
<proteinExistence type="predicted"/>
<dbReference type="GO" id="GO:0008835">
    <property type="term" value="F:diaminohydroxyphosphoribosylaminopyrimidine deaminase activity"/>
    <property type="evidence" value="ECO:0007669"/>
    <property type="project" value="TreeGrafter"/>
</dbReference>
<dbReference type="PROSITE" id="PS51747">
    <property type="entry name" value="CYT_DCMP_DEAMINASES_2"/>
    <property type="match status" value="1"/>
</dbReference>
<evidence type="ECO:0000256" key="1">
    <source>
        <dbReference type="ARBA" id="ARBA00022723"/>
    </source>
</evidence>
<evidence type="ECO:0000313" key="4">
    <source>
        <dbReference type="EMBL" id="MAH62884.1"/>
    </source>
</evidence>
<dbReference type="InterPro" id="IPR016192">
    <property type="entry name" value="APOBEC/CMP_deaminase_Zn-bd"/>
</dbReference>
<comment type="caution">
    <text evidence="4">The sequence shown here is derived from an EMBL/GenBank/DDBJ whole genome shotgun (WGS) entry which is preliminary data.</text>
</comment>
<evidence type="ECO:0000259" key="3">
    <source>
        <dbReference type="PROSITE" id="PS51747"/>
    </source>
</evidence>
<evidence type="ECO:0000313" key="5">
    <source>
        <dbReference type="Proteomes" id="UP000226525"/>
    </source>
</evidence>
<dbReference type="InterPro" id="IPR002125">
    <property type="entry name" value="CMP_dCMP_dom"/>
</dbReference>
<name>A0A2D6YIA3_9DELT</name>
<dbReference type="Proteomes" id="UP000226525">
    <property type="component" value="Unassembled WGS sequence"/>
</dbReference>
<dbReference type="CDD" id="cd01284">
    <property type="entry name" value="Riboflavin_deaminase-reductase"/>
    <property type="match status" value="1"/>
</dbReference>
<dbReference type="PANTHER" id="PTHR11079:SF162">
    <property type="entry name" value="RIBOFLAVIN BIOSYNTHESIS PROTEIN PYRD, CHLOROPLASTIC"/>
    <property type="match status" value="1"/>
</dbReference>
<feature type="domain" description="CMP/dCMP-type deaminase" evidence="3">
    <location>
        <begin position="3"/>
        <end position="119"/>
    </location>
</feature>
<keyword evidence="2" id="KW-0862">Zinc</keyword>
<gene>
    <name evidence="4" type="ORF">CMN54_05430</name>
</gene>
<accession>A0A2D6YIA3</accession>
<dbReference type="PROSITE" id="PS00903">
    <property type="entry name" value="CYT_DCMP_DEAMINASES_1"/>
    <property type="match status" value="1"/>
</dbReference>